<protein>
    <recommendedName>
        <fullName evidence="1">Pesticidal crystal protein Cry22Aa Ig-like domain-containing protein</fullName>
    </recommendedName>
</protein>
<proteinExistence type="predicted"/>
<comment type="caution">
    <text evidence="2">The sequence shown here is derived from an EMBL/GenBank/DDBJ whole genome shotgun (WGS) entry which is preliminary data.</text>
</comment>
<keyword evidence="3" id="KW-1185">Reference proteome</keyword>
<dbReference type="InterPro" id="IPR032179">
    <property type="entry name" value="Cry22Aa_Ig-like"/>
</dbReference>
<dbReference type="AlphaFoldDB" id="A0A2U1JIH6"/>
<name>A0A2U1JIH6_9FLAO</name>
<dbReference type="EMBL" id="QCZI01000010">
    <property type="protein sequence ID" value="PWA04937.1"/>
    <property type="molecule type" value="Genomic_DNA"/>
</dbReference>
<accession>A0A2U1JIH6</accession>
<evidence type="ECO:0000313" key="2">
    <source>
        <dbReference type="EMBL" id="PWA04937.1"/>
    </source>
</evidence>
<gene>
    <name evidence="2" type="ORF">DB895_09220</name>
</gene>
<sequence length="253" mass="27336">MVESKLKIMKKIFITLFFFGSLLLVSCDKEDTGNVSKVTNYPLITVLGDEVIFIPQGGSFVDPGAVATEGSKEIVYTTTVKGNYRDGSTLDTNIVDEYIISYTATNVDGFKASSSRKVIVYKTGNLDKSLEGVYTSTVIRGSAAPSAQYSDMEFVLIWKNSNGTYEMSDGFGGYYNIGRAYGVAYAGRPVIITANNISANDFSIPDFTNKGFGGNIVMSGLNVDPATKKISFTSTWDGSSNGTFKVTLTQVQL</sequence>
<evidence type="ECO:0000313" key="3">
    <source>
        <dbReference type="Proteomes" id="UP000245449"/>
    </source>
</evidence>
<dbReference type="PROSITE" id="PS51257">
    <property type="entry name" value="PROKAR_LIPOPROTEIN"/>
    <property type="match status" value="1"/>
</dbReference>
<dbReference type="Pfam" id="PF16403">
    <property type="entry name" value="Bact_surface_Ig-like"/>
    <property type="match status" value="1"/>
</dbReference>
<evidence type="ECO:0000259" key="1">
    <source>
        <dbReference type="Pfam" id="PF16403"/>
    </source>
</evidence>
<dbReference type="InterPro" id="IPR013783">
    <property type="entry name" value="Ig-like_fold"/>
</dbReference>
<dbReference type="Gene3D" id="2.60.40.10">
    <property type="entry name" value="Immunoglobulins"/>
    <property type="match status" value="1"/>
</dbReference>
<feature type="domain" description="Pesticidal crystal protein Cry22Aa Ig-like" evidence="1">
    <location>
        <begin position="44"/>
        <end position="120"/>
    </location>
</feature>
<reference evidence="2 3" key="1">
    <citation type="submission" date="2018-04" db="EMBL/GenBank/DDBJ databases">
        <title>Flavobacterium sp. nov., isolated from glacier ice.</title>
        <authorList>
            <person name="Liu Q."/>
            <person name="Xin Y.-H."/>
        </authorList>
    </citation>
    <scope>NUCLEOTIDE SEQUENCE [LARGE SCALE GENOMIC DNA]</scope>
    <source>
        <strain evidence="2 3">RB1R5</strain>
    </source>
</reference>
<organism evidence="2 3">
    <name type="scientific">Flavobacterium psychrotolerans</name>
    <dbReference type="NCBI Taxonomy" id="2169410"/>
    <lineage>
        <taxon>Bacteria</taxon>
        <taxon>Pseudomonadati</taxon>
        <taxon>Bacteroidota</taxon>
        <taxon>Flavobacteriia</taxon>
        <taxon>Flavobacteriales</taxon>
        <taxon>Flavobacteriaceae</taxon>
        <taxon>Flavobacterium</taxon>
    </lineage>
</organism>
<dbReference type="Proteomes" id="UP000245449">
    <property type="component" value="Unassembled WGS sequence"/>
</dbReference>